<dbReference type="Proteomes" id="UP000297739">
    <property type="component" value="Unassembled WGS sequence"/>
</dbReference>
<feature type="signal peptide" evidence="1">
    <location>
        <begin position="1"/>
        <end position="21"/>
    </location>
</feature>
<keyword evidence="4" id="KW-1185">Reference proteome</keyword>
<comment type="caution">
    <text evidence="3">The sequence shown here is derived from an EMBL/GenBank/DDBJ whole genome shotgun (WGS) entry which is preliminary data.</text>
</comment>
<sequence length="153" mass="16489">MQRSSLIALSLLLVGSLGACKKDKTETKADLLTGKNWQVSAATITYTGSQTGTEDIYKELVDCEKDNFLRFNSNKSLEANEGKNVCPDSEQVAMGSWDINSDQTKLYLNSPELGGGAAVQVDIVELSSSKMVLKSTIVQPDVTTVTNTTFSAK</sequence>
<dbReference type="OrthoDB" id="799390at2"/>
<dbReference type="Pfam" id="PF13648">
    <property type="entry name" value="Lipocalin_4"/>
    <property type="match status" value="1"/>
</dbReference>
<accession>A0A4Z0PQQ3</accession>
<gene>
    <name evidence="3" type="ORF">E5J99_02660</name>
</gene>
<dbReference type="AlphaFoldDB" id="A0A4Z0PQQ3"/>
<evidence type="ECO:0000313" key="3">
    <source>
        <dbReference type="EMBL" id="TGE19679.1"/>
    </source>
</evidence>
<proteinExistence type="predicted"/>
<feature type="chain" id="PRO_5021491140" description="Lipocalin-like domain-containing protein" evidence="1">
    <location>
        <begin position="22"/>
        <end position="153"/>
    </location>
</feature>
<protein>
    <recommendedName>
        <fullName evidence="2">Lipocalin-like domain-containing protein</fullName>
    </recommendedName>
</protein>
<organism evidence="3 4">
    <name type="scientific">Hymenobacter elongatus</name>
    <dbReference type="NCBI Taxonomy" id="877208"/>
    <lineage>
        <taxon>Bacteria</taxon>
        <taxon>Pseudomonadati</taxon>
        <taxon>Bacteroidota</taxon>
        <taxon>Cytophagia</taxon>
        <taxon>Cytophagales</taxon>
        <taxon>Hymenobacteraceae</taxon>
        <taxon>Hymenobacter</taxon>
    </lineage>
</organism>
<dbReference type="PROSITE" id="PS51257">
    <property type="entry name" value="PROKAR_LIPOPROTEIN"/>
    <property type="match status" value="1"/>
</dbReference>
<evidence type="ECO:0000256" key="1">
    <source>
        <dbReference type="SAM" id="SignalP"/>
    </source>
</evidence>
<evidence type="ECO:0000259" key="2">
    <source>
        <dbReference type="Pfam" id="PF13648"/>
    </source>
</evidence>
<evidence type="ECO:0000313" key="4">
    <source>
        <dbReference type="Proteomes" id="UP000297739"/>
    </source>
</evidence>
<dbReference type="InterPro" id="IPR024311">
    <property type="entry name" value="Lipocalin-like"/>
</dbReference>
<reference evidence="3 4" key="1">
    <citation type="submission" date="2019-04" db="EMBL/GenBank/DDBJ databases">
        <authorList>
            <person name="Feng G."/>
            <person name="Zhang J."/>
            <person name="Zhu H."/>
        </authorList>
    </citation>
    <scope>NUCLEOTIDE SEQUENCE [LARGE SCALE GENOMIC DNA]</scope>
    <source>
        <strain evidence="3 4">JCM 17223</strain>
    </source>
</reference>
<dbReference type="EMBL" id="SRLD01000003">
    <property type="protein sequence ID" value="TGE19679.1"/>
    <property type="molecule type" value="Genomic_DNA"/>
</dbReference>
<feature type="domain" description="Lipocalin-like" evidence="2">
    <location>
        <begin position="33"/>
        <end position="133"/>
    </location>
</feature>
<keyword evidence="1" id="KW-0732">Signal</keyword>
<dbReference type="RefSeq" id="WP_135496168.1">
    <property type="nucleotide sequence ID" value="NZ_SRLD01000003.1"/>
</dbReference>
<name>A0A4Z0PQQ3_9BACT</name>